<proteinExistence type="predicted"/>
<gene>
    <name evidence="3" type="ORF">EGH31_1791</name>
</gene>
<sequence>MLKNLKKGAVALAFISCFSFSAQGKMIEDVKGNQIEIPNHVERIADLWHANNQIVLLLGGADKLVATTTVIQKNPWFSEVYPNIKKVPALTNGQTIQMEELLQRNPQVTLLSNDNMLTELKQAGLIGVKVSFQDFEGLKKTVRITAEVIGDNAPNIAKEYIKELENNISFVEARTKLIQEKDKPTVLHIADGKNLLKIDGGKSIIGDWINKAGGKNAFPEQANLVEISQEEVVKINPEVIIIGGTNAPEGVEKIKQDPSWQSVSAVKNSRVFVNPTGTFPWDRYSAEEALQVLWAAKLFHPAQFKDVDMVSKAKSFYKKYYHYDLSTENAQQMLKGLPPLK</sequence>
<accession>A0AAQ1YJQ0</accession>
<dbReference type="PROSITE" id="PS50983">
    <property type="entry name" value="FE_B12_PBP"/>
    <property type="match status" value="1"/>
</dbReference>
<keyword evidence="1" id="KW-0732">Signal</keyword>
<dbReference type="Proteomes" id="UP000294998">
    <property type="component" value="Unassembled WGS sequence"/>
</dbReference>
<feature type="chain" id="PRO_5042889796" evidence="1">
    <location>
        <begin position="25"/>
        <end position="341"/>
    </location>
</feature>
<organism evidence="3 4">
    <name type="scientific">Haemophilus haemolyticus</name>
    <dbReference type="NCBI Taxonomy" id="726"/>
    <lineage>
        <taxon>Bacteria</taxon>
        <taxon>Pseudomonadati</taxon>
        <taxon>Pseudomonadota</taxon>
        <taxon>Gammaproteobacteria</taxon>
        <taxon>Pasteurellales</taxon>
        <taxon>Pasteurellaceae</taxon>
        <taxon>Haemophilus</taxon>
    </lineage>
</organism>
<dbReference type="EMBL" id="RWKG01000045">
    <property type="protein sequence ID" value="TDN40718.1"/>
    <property type="molecule type" value="Genomic_DNA"/>
</dbReference>
<evidence type="ECO:0000259" key="2">
    <source>
        <dbReference type="PROSITE" id="PS50983"/>
    </source>
</evidence>
<dbReference type="InterPro" id="IPR050902">
    <property type="entry name" value="ABC_Transporter_SBP"/>
</dbReference>
<dbReference type="RefSeq" id="WP_133499558.1">
    <property type="nucleotide sequence ID" value="NZ_RWKG01000045.1"/>
</dbReference>
<dbReference type="InterPro" id="IPR002491">
    <property type="entry name" value="ABC_transptr_periplasmic_BD"/>
</dbReference>
<dbReference type="Pfam" id="PF01497">
    <property type="entry name" value="Peripla_BP_2"/>
    <property type="match status" value="1"/>
</dbReference>
<feature type="signal peptide" evidence="1">
    <location>
        <begin position="1"/>
        <end position="24"/>
    </location>
</feature>
<evidence type="ECO:0000313" key="3">
    <source>
        <dbReference type="EMBL" id="TDN40718.1"/>
    </source>
</evidence>
<evidence type="ECO:0000313" key="4">
    <source>
        <dbReference type="Proteomes" id="UP000294998"/>
    </source>
</evidence>
<protein>
    <submittedName>
        <fullName evidence="3">ABC transporter, substrate-binding protein (Cluster 8, B12/iron complex)</fullName>
    </submittedName>
</protein>
<feature type="domain" description="Fe/B12 periplasmic-binding" evidence="2">
    <location>
        <begin position="43"/>
        <end position="303"/>
    </location>
</feature>
<name>A0AAQ1YJQ0_HAEHA</name>
<dbReference type="PANTHER" id="PTHR30535">
    <property type="entry name" value="VITAMIN B12-BINDING PROTEIN"/>
    <property type="match status" value="1"/>
</dbReference>
<dbReference type="AlphaFoldDB" id="A0AAQ1YJQ0"/>
<reference evidence="3 4" key="1">
    <citation type="submission" date="2018-12" db="EMBL/GenBank/DDBJ databases">
        <authorList>
            <person name="Fluit A.C."/>
        </authorList>
    </citation>
    <scope>NUCLEOTIDE SEQUENCE [LARGE SCALE GENOMIC DNA]</scope>
    <source>
        <strain evidence="3 4">16-549009</strain>
    </source>
</reference>
<dbReference type="PANTHER" id="PTHR30535:SF34">
    <property type="entry name" value="MOLYBDATE-BINDING PROTEIN MOLA"/>
    <property type="match status" value="1"/>
</dbReference>
<dbReference type="SUPFAM" id="SSF53807">
    <property type="entry name" value="Helical backbone' metal receptor"/>
    <property type="match status" value="1"/>
</dbReference>
<comment type="caution">
    <text evidence="3">The sequence shown here is derived from an EMBL/GenBank/DDBJ whole genome shotgun (WGS) entry which is preliminary data.</text>
</comment>
<dbReference type="Gene3D" id="3.40.50.1980">
    <property type="entry name" value="Nitrogenase molybdenum iron protein domain"/>
    <property type="match status" value="2"/>
</dbReference>
<evidence type="ECO:0000256" key="1">
    <source>
        <dbReference type="SAM" id="SignalP"/>
    </source>
</evidence>